<dbReference type="Pfam" id="PF00152">
    <property type="entry name" value="tRNA-synt_2"/>
    <property type="match status" value="1"/>
</dbReference>
<dbReference type="InterPro" id="IPR006195">
    <property type="entry name" value="aa-tRNA-synth_II"/>
</dbReference>
<dbReference type="InterPro" id="IPR045864">
    <property type="entry name" value="aa-tRNA-synth_II/BPL/LPL"/>
</dbReference>
<dbReference type="InterPro" id="IPR004364">
    <property type="entry name" value="Aa-tRNA-synt_II"/>
</dbReference>
<dbReference type="EMBL" id="PFEU01000015">
    <property type="protein sequence ID" value="PJE76735.1"/>
    <property type="molecule type" value="Genomic_DNA"/>
</dbReference>
<gene>
    <name evidence="10" type="ORF">COV05_03150</name>
</gene>
<keyword evidence="3" id="KW-0963">Cytoplasm</keyword>
<dbReference type="InterPro" id="IPR012340">
    <property type="entry name" value="NA-bd_OB-fold"/>
</dbReference>
<dbReference type="SUPFAM" id="SSF50249">
    <property type="entry name" value="Nucleic acid-binding proteins"/>
    <property type="match status" value="1"/>
</dbReference>
<dbReference type="Gene3D" id="3.30.930.10">
    <property type="entry name" value="Bira Bifunctional Protein, Domain 2"/>
    <property type="match status" value="1"/>
</dbReference>
<keyword evidence="6" id="KW-0067">ATP-binding</keyword>
<evidence type="ECO:0000256" key="5">
    <source>
        <dbReference type="ARBA" id="ARBA00022741"/>
    </source>
</evidence>
<dbReference type="Gene3D" id="2.40.50.140">
    <property type="entry name" value="Nucleic acid-binding proteins"/>
    <property type="match status" value="1"/>
</dbReference>
<comment type="similarity">
    <text evidence="2">Belongs to the class-II aminoacyl-tRNA synthetase family. Type 2 subfamily.</text>
</comment>
<evidence type="ECO:0000256" key="8">
    <source>
        <dbReference type="ARBA" id="ARBA00023146"/>
    </source>
</evidence>
<feature type="domain" description="Aminoacyl-transfer RNA synthetases class-II family profile" evidence="9">
    <location>
        <begin position="151"/>
        <end position="453"/>
    </location>
</feature>
<reference evidence="11" key="1">
    <citation type="submission" date="2017-09" db="EMBL/GenBank/DDBJ databases">
        <title>Depth-based differentiation of microbial function through sediment-hosted aquifers and enrichment of novel symbionts in the deep terrestrial subsurface.</title>
        <authorList>
            <person name="Probst A.J."/>
            <person name="Ladd B."/>
            <person name="Jarett J.K."/>
            <person name="Geller-Mcgrath D.E."/>
            <person name="Sieber C.M.K."/>
            <person name="Emerson J.B."/>
            <person name="Anantharaman K."/>
            <person name="Thomas B.C."/>
            <person name="Malmstrom R."/>
            <person name="Stieglmeier M."/>
            <person name="Klingl A."/>
            <person name="Woyke T."/>
            <person name="Ryan C.M."/>
            <person name="Banfield J.F."/>
        </authorList>
    </citation>
    <scope>NUCLEOTIDE SEQUENCE [LARGE SCALE GENOMIC DNA]</scope>
</reference>
<keyword evidence="7" id="KW-0648">Protein biosynthesis</keyword>
<proteinExistence type="inferred from homology"/>
<comment type="caution">
    <text evidence="10">The sequence shown here is derived from an EMBL/GenBank/DDBJ whole genome shotgun (WGS) entry which is preliminary data.</text>
</comment>
<keyword evidence="5" id="KW-0547">Nucleotide-binding</keyword>
<evidence type="ECO:0000256" key="7">
    <source>
        <dbReference type="ARBA" id="ARBA00022917"/>
    </source>
</evidence>
<dbReference type="GO" id="GO:0003723">
    <property type="term" value="F:RNA binding"/>
    <property type="evidence" value="ECO:0007669"/>
    <property type="project" value="TreeGrafter"/>
</dbReference>
<dbReference type="GO" id="GO:0017101">
    <property type="term" value="C:aminoacyl-tRNA synthetase multienzyme complex"/>
    <property type="evidence" value="ECO:0007669"/>
    <property type="project" value="TreeGrafter"/>
</dbReference>
<dbReference type="InterPro" id="IPR004365">
    <property type="entry name" value="NA-bd_OB_tRNA"/>
</dbReference>
<dbReference type="Proteomes" id="UP000231436">
    <property type="component" value="Unassembled WGS sequence"/>
</dbReference>
<dbReference type="GO" id="GO:0004815">
    <property type="term" value="F:aspartate-tRNA ligase activity"/>
    <property type="evidence" value="ECO:0007669"/>
    <property type="project" value="InterPro"/>
</dbReference>
<dbReference type="SUPFAM" id="SSF55681">
    <property type="entry name" value="Class II aaRS and biotin synthetases"/>
    <property type="match status" value="1"/>
</dbReference>
<dbReference type="AlphaFoldDB" id="A0A2M8LH42"/>
<dbReference type="PRINTS" id="PR01042">
    <property type="entry name" value="TRNASYNTHASP"/>
</dbReference>
<dbReference type="InterPro" id="IPR004523">
    <property type="entry name" value="Asp-tRNA_synthase_2"/>
</dbReference>
<dbReference type="GO" id="GO:0005524">
    <property type="term" value="F:ATP binding"/>
    <property type="evidence" value="ECO:0007669"/>
    <property type="project" value="UniProtKB-KW"/>
</dbReference>
<evidence type="ECO:0000256" key="6">
    <source>
        <dbReference type="ARBA" id="ARBA00022840"/>
    </source>
</evidence>
<dbReference type="PANTHER" id="PTHR43450">
    <property type="entry name" value="ASPARTYL-TRNA SYNTHETASE"/>
    <property type="match status" value="1"/>
</dbReference>
<accession>A0A2M8LH42</accession>
<dbReference type="GO" id="GO:0006422">
    <property type="term" value="P:aspartyl-tRNA aminoacylation"/>
    <property type="evidence" value="ECO:0007669"/>
    <property type="project" value="InterPro"/>
</dbReference>
<evidence type="ECO:0000256" key="4">
    <source>
        <dbReference type="ARBA" id="ARBA00022598"/>
    </source>
</evidence>
<dbReference type="PANTHER" id="PTHR43450:SF1">
    <property type="entry name" value="ASPARTATE--TRNA LIGASE, CYTOPLASMIC"/>
    <property type="match status" value="1"/>
</dbReference>
<protein>
    <submittedName>
        <fullName evidence="10">Aspartate--tRNA(Asn) ligase</fullName>
    </submittedName>
</protein>
<evidence type="ECO:0000256" key="2">
    <source>
        <dbReference type="ARBA" id="ARBA00005312"/>
    </source>
</evidence>
<comment type="subcellular location">
    <subcellularLocation>
        <location evidence="1">Cytoplasm</location>
    </subcellularLocation>
</comment>
<evidence type="ECO:0000256" key="1">
    <source>
        <dbReference type="ARBA" id="ARBA00004496"/>
    </source>
</evidence>
<dbReference type="InterPro" id="IPR002312">
    <property type="entry name" value="Asp/Asn-tRNA-synth_IIb"/>
</dbReference>
<evidence type="ECO:0000256" key="3">
    <source>
        <dbReference type="ARBA" id="ARBA00022490"/>
    </source>
</evidence>
<dbReference type="NCBIfam" id="NF003483">
    <property type="entry name" value="PRK05159.1"/>
    <property type="match status" value="1"/>
</dbReference>
<dbReference type="GO" id="GO:0005829">
    <property type="term" value="C:cytosol"/>
    <property type="evidence" value="ECO:0007669"/>
    <property type="project" value="TreeGrafter"/>
</dbReference>
<keyword evidence="4 10" id="KW-0436">Ligase</keyword>
<evidence type="ECO:0000313" key="11">
    <source>
        <dbReference type="Proteomes" id="UP000231436"/>
    </source>
</evidence>
<sequence length="453" mass="50969">MKSKTSVYAGLFKSCRMKNRILARELPEKLGETVVVAGWLHRLRDMAKFGFAIVRDRSGLVQVVLTAEQLEQLKGLQVETVLKVTGEVVKKQSKDPNAKEVEIQATLLEILSPVKDVVPVEVNKDDVDVQLDTLLDNRVVTLRHPKQRAIFRVQAALVHGFRQFMEGQGFTEIFFPVLAGAASEGGAEFFRVEYYGREATLTQSAQLYKQITMGVYEGVYGVSYSFRAEKFATSRHLTEFNQLEFEVGFVESMEDVMAYGESATRAMLTAVEAECQPELELLGVTLPPLGERFPRITLQEALEIYKEGTGIDETSEPDLSPSAEKWLSTVWAPREHGTGFLFITHYPETKRPFYVALDPEDPSLTLSFDLIGFGSEIVSGGMRINRYDEQIARIKAKGLKPEEFEDYLMMHKYGIPPEGGWGMGLQRLTQNVLGLANIKEATIFPRDVQRLRP</sequence>
<evidence type="ECO:0000313" key="10">
    <source>
        <dbReference type="EMBL" id="PJE76735.1"/>
    </source>
</evidence>
<name>A0A2M8LH42_9BACT</name>
<organism evidence="10 11">
    <name type="scientific">Candidatus Uhrbacteria bacterium CG10_big_fil_rev_8_21_14_0_10_48_16</name>
    <dbReference type="NCBI Taxonomy" id="1975038"/>
    <lineage>
        <taxon>Bacteria</taxon>
        <taxon>Candidatus Uhriibacteriota</taxon>
    </lineage>
</organism>
<evidence type="ECO:0000259" key="9">
    <source>
        <dbReference type="PROSITE" id="PS50862"/>
    </source>
</evidence>
<dbReference type="PROSITE" id="PS50862">
    <property type="entry name" value="AA_TRNA_LIGASE_II"/>
    <property type="match status" value="1"/>
</dbReference>
<keyword evidence="8" id="KW-0030">Aminoacyl-tRNA synthetase</keyword>
<dbReference type="Pfam" id="PF01336">
    <property type="entry name" value="tRNA_anti-codon"/>
    <property type="match status" value="1"/>
</dbReference>